<sequence length="208" mass="23873">MASVLEELQKDLEEVKVLLEKSTRTRARDALTVEKNKTETEIKKKMQQRSQKKPELDDSEKPAAVAAPRTTGQTVKISSYGWGQSDEFVKIDITLTRVHQVPIENVQVYFMDRSFDLLLKNLNGKNCSMIVNNLLKPISVEGSSRKVKTYPVTILCRRKAENTRRGYLHQVEECKEKEKPSYDNETDPSEGLMSVLKKMYEDGEDDMK</sequence>
<dbReference type="InterPro" id="IPR007699">
    <property type="entry name" value="SGS_dom"/>
</dbReference>
<keyword evidence="7" id="KW-0007">Acetylation</keyword>
<dbReference type="GO" id="GO:0044548">
    <property type="term" value="F:S100 protein binding"/>
    <property type="evidence" value="ECO:0007669"/>
    <property type="project" value="InterPro"/>
</dbReference>
<keyword evidence="6" id="KW-0833">Ubl conjugation pathway</keyword>
<dbReference type="GO" id="GO:0031625">
    <property type="term" value="F:ubiquitin protein ligase binding"/>
    <property type="evidence" value="ECO:0007669"/>
    <property type="project" value="InterPro"/>
</dbReference>
<feature type="compositionally biased region" description="Basic and acidic residues" evidence="10">
    <location>
        <begin position="52"/>
        <end position="61"/>
    </location>
</feature>
<dbReference type="FunFam" id="4.10.860.10:FF:000006">
    <property type="entry name" value="calcyclin-binding protein-like"/>
    <property type="match status" value="1"/>
</dbReference>
<evidence type="ECO:0000256" key="10">
    <source>
        <dbReference type="SAM" id="MobiDB-lite"/>
    </source>
</evidence>
<dbReference type="CDD" id="cd06468">
    <property type="entry name" value="p23_CacyBP"/>
    <property type="match status" value="1"/>
</dbReference>
<evidence type="ECO:0000256" key="9">
    <source>
        <dbReference type="ARBA" id="ARBA00025145"/>
    </source>
</evidence>
<feature type="domain" description="CS" evidence="12">
    <location>
        <begin position="75"/>
        <end position="169"/>
    </location>
</feature>
<dbReference type="InterPro" id="IPR008978">
    <property type="entry name" value="HSP20-like_chaperone"/>
</dbReference>
<dbReference type="PANTHER" id="PTHR13164">
    <property type="entry name" value="CALICYLIN BINDING PROTEIN"/>
    <property type="match status" value="1"/>
</dbReference>
<keyword evidence="8" id="KW-0539">Nucleus</keyword>
<dbReference type="OMA" id="VEKECYS"/>
<dbReference type="GO" id="GO:0007507">
    <property type="term" value="P:heart development"/>
    <property type="evidence" value="ECO:0007669"/>
    <property type="project" value="TreeGrafter"/>
</dbReference>
<dbReference type="Pfam" id="PF04969">
    <property type="entry name" value="CS"/>
    <property type="match status" value="1"/>
</dbReference>
<evidence type="ECO:0000256" key="2">
    <source>
        <dbReference type="ARBA" id="ARBA00004496"/>
    </source>
</evidence>
<evidence type="ECO:0000256" key="3">
    <source>
        <dbReference type="ARBA" id="ARBA00015702"/>
    </source>
</evidence>
<feature type="compositionally biased region" description="Basic and acidic residues" evidence="10">
    <location>
        <begin position="171"/>
        <end position="182"/>
    </location>
</feature>
<dbReference type="SUPFAM" id="SSF49764">
    <property type="entry name" value="HSP20-like chaperones"/>
    <property type="match status" value="1"/>
</dbReference>
<dbReference type="InterPro" id="IPR037201">
    <property type="entry name" value="CacyBP_N"/>
</dbReference>
<evidence type="ECO:0000259" key="11">
    <source>
        <dbReference type="PROSITE" id="PS51048"/>
    </source>
</evidence>
<dbReference type="Proteomes" id="UP000694385">
    <property type="component" value="Unassembled WGS sequence"/>
</dbReference>
<dbReference type="AlphaFoldDB" id="A0A8C5NZQ1"/>
<feature type="region of interest" description="Disordered" evidence="10">
    <location>
        <begin position="171"/>
        <end position="194"/>
    </location>
</feature>
<proteinExistence type="predicted"/>
<accession>A0A8C5NZQ1</accession>
<evidence type="ECO:0000256" key="5">
    <source>
        <dbReference type="ARBA" id="ARBA00022553"/>
    </source>
</evidence>
<protein>
    <recommendedName>
        <fullName evidence="3">Calcyclin-binding protein</fullName>
    </recommendedName>
</protein>
<dbReference type="InterPro" id="IPR037893">
    <property type="entry name" value="CS_CacyBP"/>
</dbReference>
<dbReference type="Pfam" id="PF09032">
    <property type="entry name" value="Siah-Interact_N"/>
    <property type="match status" value="1"/>
</dbReference>
<dbReference type="GO" id="GO:0005634">
    <property type="term" value="C:nucleus"/>
    <property type="evidence" value="ECO:0007669"/>
    <property type="project" value="UniProtKB-SubCell"/>
</dbReference>
<evidence type="ECO:0000313" key="14">
    <source>
        <dbReference type="Proteomes" id="UP000694385"/>
    </source>
</evidence>
<dbReference type="Ensembl" id="ENSJJAT00000017978.1">
    <property type="protein sequence ID" value="ENSJJAP00000011504.1"/>
    <property type="gene ID" value="ENSJJAG00000014812.1"/>
</dbReference>
<feature type="domain" description="SGS" evidence="11">
    <location>
        <begin position="153"/>
        <end position="208"/>
    </location>
</feature>
<comment type="subcellular location">
    <subcellularLocation>
        <location evidence="2">Cytoplasm</location>
    </subcellularLocation>
    <subcellularLocation>
        <location evidence="1">Nucleus</location>
    </subcellularLocation>
</comment>
<evidence type="ECO:0000256" key="1">
    <source>
        <dbReference type="ARBA" id="ARBA00004123"/>
    </source>
</evidence>
<dbReference type="InterPro" id="IPR007052">
    <property type="entry name" value="CS_dom"/>
</dbReference>
<evidence type="ECO:0000313" key="13">
    <source>
        <dbReference type="Ensembl" id="ENSJJAP00000011504.1"/>
    </source>
</evidence>
<dbReference type="GO" id="GO:0005737">
    <property type="term" value="C:cytoplasm"/>
    <property type="evidence" value="ECO:0007669"/>
    <property type="project" value="UniProtKB-SubCell"/>
</dbReference>
<organism evidence="13 14">
    <name type="scientific">Jaculus jaculus</name>
    <name type="common">Lesser Egyptian jerboa</name>
    <dbReference type="NCBI Taxonomy" id="51337"/>
    <lineage>
        <taxon>Eukaryota</taxon>
        <taxon>Metazoa</taxon>
        <taxon>Chordata</taxon>
        <taxon>Craniata</taxon>
        <taxon>Vertebrata</taxon>
        <taxon>Euteleostomi</taxon>
        <taxon>Mammalia</taxon>
        <taxon>Eutheria</taxon>
        <taxon>Euarchontoglires</taxon>
        <taxon>Glires</taxon>
        <taxon>Rodentia</taxon>
        <taxon>Myomorpha</taxon>
        <taxon>Dipodoidea</taxon>
        <taxon>Dipodidae</taxon>
        <taxon>Dipodinae</taxon>
        <taxon>Jaculus</taxon>
    </lineage>
</organism>
<evidence type="ECO:0000256" key="6">
    <source>
        <dbReference type="ARBA" id="ARBA00022786"/>
    </source>
</evidence>
<dbReference type="PROSITE" id="PS51048">
    <property type="entry name" value="SGS"/>
    <property type="match status" value="1"/>
</dbReference>
<keyword evidence="5" id="KW-0597">Phosphoprotein</keyword>
<dbReference type="InterPro" id="IPR052289">
    <property type="entry name" value="Calcyclin-binding_UBL-bridge"/>
</dbReference>
<dbReference type="PROSITE" id="PS51203">
    <property type="entry name" value="CS"/>
    <property type="match status" value="1"/>
</dbReference>
<dbReference type="InterPro" id="IPR015120">
    <property type="entry name" value="Siah-Interact_N"/>
</dbReference>
<dbReference type="FunFam" id="2.60.40.790:FF:000006">
    <property type="entry name" value="calcyclin-binding protein-like"/>
    <property type="match status" value="1"/>
</dbReference>
<reference evidence="13" key="2">
    <citation type="submission" date="2025-09" db="UniProtKB">
        <authorList>
            <consortium name="Ensembl"/>
        </authorList>
    </citation>
    <scope>IDENTIFICATION</scope>
</reference>
<keyword evidence="4" id="KW-0963">Cytoplasm</keyword>
<comment type="function">
    <text evidence="9">May be involved in calcium-dependent ubiquitination and subsequent proteasomal degradation of target proteins. Probably serves as a molecular bridge in ubiquitin E3 complexes. Participates in the ubiquitin-mediated degradation of beta-catenin (CTNNB1).</text>
</comment>
<dbReference type="SUPFAM" id="SSF140106">
    <property type="entry name" value="Calcyclin-binding protein-like"/>
    <property type="match status" value="1"/>
</dbReference>
<evidence type="ECO:0000259" key="12">
    <source>
        <dbReference type="PROSITE" id="PS51203"/>
    </source>
</evidence>
<evidence type="ECO:0000256" key="4">
    <source>
        <dbReference type="ARBA" id="ARBA00022490"/>
    </source>
</evidence>
<keyword evidence="14" id="KW-1185">Reference proteome</keyword>
<evidence type="ECO:0000256" key="8">
    <source>
        <dbReference type="ARBA" id="ARBA00023242"/>
    </source>
</evidence>
<dbReference type="PANTHER" id="PTHR13164:SF3">
    <property type="entry name" value="CALCYCLIN-BINDING PROTEIN"/>
    <property type="match status" value="1"/>
</dbReference>
<dbReference type="GO" id="GO:0015631">
    <property type="term" value="F:tubulin binding"/>
    <property type="evidence" value="ECO:0007669"/>
    <property type="project" value="InterPro"/>
</dbReference>
<dbReference type="Gene3D" id="2.60.40.790">
    <property type="match status" value="1"/>
</dbReference>
<dbReference type="GeneTree" id="ENSGT00390000016470"/>
<reference evidence="13" key="1">
    <citation type="submission" date="2025-08" db="UniProtKB">
        <authorList>
            <consortium name="Ensembl"/>
        </authorList>
    </citation>
    <scope>IDENTIFICATION</scope>
</reference>
<feature type="region of interest" description="Disordered" evidence="10">
    <location>
        <begin position="38"/>
        <end position="70"/>
    </location>
</feature>
<dbReference type="Gene3D" id="4.10.860.10">
    <property type="entry name" value="UVR domain"/>
    <property type="match status" value="1"/>
</dbReference>
<evidence type="ECO:0000256" key="7">
    <source>
        <dbReference type="ARBA" id="ARBA00022990"/>
    </source>
</evidence>
<name>A0A8C5NZQ1_JACJA</name>